<reference evidence="2 4" key="1">
    <citation type="journal article" date="2008" name="Science">
        <title>The Physcomitrella genome reveals evolutionary insights into the conquest of land by plants.</title>
        <authorList>
            <person name="Rensing S."/>
            <person name="Lang D."/>
            <person name="Zimmer A."/>
            <person name="Terry A."/>
            <person name="Salamov A."/>
            <person name="Shapiro H."/>
            <person name="Nishiyama T."/>
            <person name="Perroud P.-F."/>
            <person name="Lindquist E."/>
            <person name="Kamisugi Y."/>
            <person name="Tanahashi T."/>
            <person name="Sakakibara K."/>
            <person name="Fujita T."/>
            <person name="Oishi K."/>
            <person name="Shin-I T."/>
            <person name="Kuroki Y."/>
            <person name="Toyoda A."/>
            <person name="Suzuki Y."/>
            <person name="Hashimoto A."/>
            <person name="Yamaguchi K."/>
            <person name="Sugano A."/>
            <person name="Kohara Y."/>
            <person name="Fujiyama A."/>
            <person name="Anterola A."/>
            <person name="Aoki S."/>
            <person name="Ashton N."/>
            <person name="Barbazuk W.B."/>
            <person name="Barker E."/>
            <person name="Bennetzen J."/>
            <person name="Bezanilla M."/>
            <person name="Blankenship R."/>
            <person name="Cho S.H."/>
            <person name="Dutcher S."/>
            <person name="Estelle M."/>
            <person name="Fawcett J.A."/>
            <person name="Gundlach H."/>
            <person name="Hanada K."/>
            <person name="Heyl A."/>
            <person name="Hicks K.A."/>
            <person name="Hugh J."/>
            <person name="Lohr M."/>
            <person name="Mayer K."/>
            <person name="Melkozernov A."/>
            <person name="Murata T."/>
            <person name="Nelson D."/>
            <person name="Pils B."/>
            <person name="Prigge M."/>
            <person name="Reiss B."/>
            <person name="Renner T."/>
            <person name="Rombauts S."/>
            <person name="Rushton P."/>
            <person name="Sanderfoot A."/>
            <person name="Schween G."/>
            <person name="Shiu S.-H."/>
            <person name="Stueber K."/>
            <person name="Theodoulou F.L."/>
            <person name="Tu H."/>
            <person name="Van de Peer Y."/>
            <person name="Verrier P.J."/>
            <person name="Waters E."/>
            <person name="Wood A."/>
            <person name="Yang L."/>
            <person name="Cove D."/>
            <person name="Cuming A."/>
            <person name="Hasebe M."/>
            <person name="Lucas S."/>
            <person name="Mishler D.B."/>
            <person name="Reski R."/>
            <person name="Grigoriev I."/>
            <person name="Quatrano R.S."/>
            <person name="Boore J.L."/>
        </authorList>
    </citation>
    <scope>NUCLEOTIDE SEQUENCE [LARGE SCALE GENOMIC DNA]</scope>
    <source>
        <strain evidence="3 4">cv. Gransden 2004</strain>
    </source>
</reference>
<proteinExistence type="predicted"/>
<evidence type="ECO:0000313" key="2">
    <source>
        <dbReference type="EMBL" id="PNR57721.1"/>
    </source>
</evidence>
<dbReference type="EnsemblPlants" id="Pp3c3_20590V3.2">
    <property type="protein sequence ID" value="PAC:32944091.CDS.1"/>
    <property type="gene ID" value="Pp3c3_20590"/>
</dbReference>
<dbReference type="Proteomes" id="UP000006727">
    <property type="component" value="Chromosome 3"/>
</dbReference>
<keyword evidence="1" id="KW-1133">Transmembrane helix</keyword>
<gene>
    <name evidence="2" type="ORF">PHYPA_004715</name>
</gene>
<dbReference type="AlphaFoldDB" id="A0A2K1KVC8"/>
<evidence type="ECO:0000313" key="4">
    <source>
        <dbReference type="Proteomes" id="UP000006727"/>
    </source>
</evidence>
<sequence>MLLYFEDLEFLLNFLLILLGFLESLLLYLFLKQEDSFLQVKVFSLSISFLILFFHLLILAH</sequence>
<dbReference type="InParanoid" id="A0A2K1KVC8"/>
<dbReference type="EnsemblPlants" id="Pp3c3_20590V3.1">
    <property type="protein sequence ID" value="PAC:32944090.CDS.1"/>
    <property type="gene ID" value="Pp3c3_20590"/>
</dbReference>
<name>A0A2K1KVC8_PHYPA</name>
<organism evidence="2">
    <name type="scientific">Physcomitrium patens</name>
    <name type="common">Spreading-leaved earth moss</name>
    <name type="synonym">Physcomitrella patens</name>
    <dbReference type="NCBI Taxonomy" id="3218"/>
    <lineage>
        <taxon>Eukaryota</taxon>
        <taxon>Viridiplantae</taxon>
        <taxon>Streptophyta</taxon>
        <taxon>Embryophyta</taxon>
        <taxon>Bryophyta</taxon>
        <taxon>Bryophytina</taxon>
        <taxon>Bryopsida</taxon>
        <taxon>Funariidae</taxon>
        <taxon>Funariales</taxon>
        <taxon>Funariaceae</taxon>
        <taxon>Physcomitrium</taxon>
    </lineage>
</organism>
<evidence type="ECO:0000256" key="1">
    <source>
        <dbReference type="SAM" id="Phobius"/>
    </source>
</evidence>
<keyword evidence="1" id="KW-0472">Membrane</keyword>
<keyword evidence="4" id="KW-1185">Reference proteome</keyword>
<reference evidence="3" key="3">
    <citation type="submission" date="2020-12" db="UniProtKB">
        <authorList>
            <consortium name="EnsemblPlants"/>
        </authorList>
    </citation>
    <scope>IDENTIFICATION</scope>
</reference>
<protein>
    <submittedName>
        <fullName evidence="2 3">Uncharacterized protein</fullName>
    </submittedName>
</protein>
<reference evidence="2 4" key="2">
    <citation type="journal article" date="2018" name="Plant J.">
        <title>The Physcomitrella patens chromosome-scale assembly reveals moss genome structure and evolution.</title>
        <authorList>
            <person name="Lang D."/>
            <person name="Ullrich K.K."/>
            <person name="Murat F."/>
            <person name="Fuchs J."/>
            <person name="Jenkins J."/>
            <person name="Haas F.B."/>
            <person name="Piednoel M."/>
            <person name="Gundlach H."/>
            <person name="Van Bel M."/>
            <person name="Meyberg R."/>
            <person name="Vives C."/>
            <person name="Morata J."/>
            <person name="Symeonidi A."/>
            <person name="Hiss M."/>
            <person name="Muchero W."/>
            <person name="Kamisugi Y."/>
            <person name="Saleh O."/>
            <person name="Blanc G."/>
            <person name="Decker E.L."/>
            <person name="van Gessel N."/>
            <person name="Grimwood J."/>
            <person name="Hayes R.D."/>
            <person name="Graham S.W."/>
            <person name="Gunter L.E."/>
            <person name="McDaniel S.F."/>
            <person name="Hoernstein S.N.W."/>
            <person name="Larsson A."/>
            <person name="Li F.W."/>
            <person name="Perroud P.F."/>
            <person name="Phillips J."/>
            <person name="Ranjan P."/>
            <person name="Rokshar D.S."/>
            <person name="Rothfels C.J."/>
            <person name="Schneider L."/>
            <person name="Shu S."/>
            <person name="Stevenson D.W."/>
            <person name="Thummler F."/>
            <person name="Tillich M."/>
            <person name="Villarreal Aguilar J.C."/>
            <person name="Widiez T."/>
            <person name="Wong G.K."/>
            <person name="Wymore A."/>
            <person name="Zhang Y."/>
            <person name="Zimmer A.D."/>
            <person name="Quatrano R.S."/>
            <person name="Mayer K.F.X."/>
            <person name="Goodstein D."/>
            <person name="Casacuberta J.M."/>
            <person name="Vandepoele K."/>
            <person name="Reski R."/>
            <person name="Cuming A.C."/>
            <person name="Tuskan G.A."/>
            <person name="Maumus F."/>
            <person name="Salse J."/>
            <person name="Schmutz J."/>
            <person name="Rensing S.A."/>
        </authorList>
    </citation>
    <scope>NUCLEOTIDE SEQUENCE [LARGE SCALE GENOMIC DNA]</scope>
    <source>
        <strain evidence="3 4">cv. Gransden 2004</strain>
    </source>
</reference>
<dbReference type="Gramene" id="Pp3c3_20590V3.2">
    <property type="protein sequence ID" value="PAC:32944091.CDS.1"/>
    <property type="gene ID" value="Pp3c3_20590"/>
</dbReference>
<keyword evidence="1" id="KW-0812">Transmembrane</keyword>
<accession>A0A2K1KVC8</accession>
<feature type="transmembrane region" description="Helical" evidence="1">
    <location>
        <begin position="12"/>
        <end position="30"/>
    </location>
</feature>
<dbReference type="EMBL" id="ABEU02000003">
    <property type="protein sequence ID" value="PNR57721.1"/>
    <property type="molecule type" value="Genomic_DNA"/>
</dbReference>
<dbReference type="Gramene" id="Pp3c3_20590V3.1">
    <property type="protein sequence ID" value="PAC:32944090.CDS.1"/>
    <property type="gene ID" value="Pp3c3_20590"/>
</dbReference>
<feature type="transmembrane region" description="Helical" evidence="1">
    <location>
        <begin position="42"/>
        <end position="60"/>
    </location>
</feature>
<evidence type="ECO:0000313" key="3">
    <source>
        <dbReference type="EnsemblPlants" id="PAC:32944090.CDS.1"/>
    </source>
</evidence>